<keyword evidence="4" id="KW-0479">Metal-binding</keyword>
<dbReference type="EMBL" id="SWFS01000274">
    <property type="protein sequence ID" value="KAA8911710.1"/>
    <property type="molecule type" value="Genomic_DNA"/>
</dbReference>
<feature type="compositionally biased region" description="Gly residues" evidence="8">
    <location>
        <begin position="167"/>
        <end position="178"/>
    </location>
</feature>
<evidence type="ECO:0000313" key="10">
    <source>
        <dbReference type="EMBL" id="KAA8911710.1"/>
    </source>
</evidence>
<proteinExistence type="inferred from homology"/>
<dbReference type="GO" id="GO:1990304">
    <property type="term" value="C:MUB1-RAD6-UBR2 ubiquitin ligase complex"/>
    <property type="evidence" value="ECO:0007669"/>
    <property type="project" value="TreeGrafter"/>
</dbReference>
<dbReference type="GO" id="GO:0006511">
    <property type="term" value="P:ubiquitin-dependent protein catabolic process"/>
    <property type="evidence" value="ECO:0007669"/>
    <property type="project" value="TreeGrafter"/>
</dbReference>
<dbReference type="GO" id="GO:0008270">
    <property type="term" value="F:zinc ion binding"/>
    <property type="evidence" value="ECO:0007669"/>
    <property type="project" value="UniProtKB-KW"/>
</dbReference>
<accession>A0A642V356</accession>
<comment type="similarity">
    <text evidence="2">Belongs to the MUB1/samB family.</text>
</comment>
<feature type="region of interest" description="Disordered" evidence="8">
    <location>
        <begin position="438"/>
        <end position="481"/>
    </location>
</feature>
<dbReference type="FunFam" id="6.10.140.2220:FF:000003">
    <property type="entry name" value="MYND-type zinc finger protein"/>
    <property type="match status" value="1"/>
</dbReference>
<keyword evidence="3" id="KW-0963">Cytoplasm</keyword>
<evidence type="ECO:0000313" key="11">
    <source>
        <dbReference type="Proteomes" id="UP000761534"/>
    </source>
</evidence>
<evidence type="ECO:0000259" key="9">
    <source>
        <dbReference type="PROSITE" id="PS50865"/>
    </source>
</evidence>
<evidence type="ECO:0000256" key="1">
    <source>
        <dbReference type="ARBA" id="ARBA00004496"/>
    </source>
</evidence>
<dbReference type="PANTHER" id="PTHR47442:SF1">
    <property type="entry name" value="MYND-TYPE ZINC FINGER PROTEIN MUB1"/>
    <property type="match status" value="1"/>
</dbReference>
<evidence type="ECO:0000256" key="4">
    <source>
        <dbReference type="ARBA" id="ARBA00022723"/>
    </source>
</evidence>
<reference evidence="10" key="1">
    <citation type="journal article" date="2019" name="G3 (Bethesda)">
        <title>Genome Assemblies of Two Rare Opportunistic Yeast Pathogens: Diutina rugosa (syn. Candida rugosa) and Trichomonascus ciferrii (syn. Candida ciferrii).</title>
        <authorList>
            <person name="Mixao V."/>
            <person name="Saus E."/>
            <person name="Hansen A.P."/>
            <person name="Lass-Florl C."/>
            <person name="Gabaldon T."/>
        </authorList>
    </citation>
    <scope>NUCLEOTIDE SEQUENCE</scope>
    <source>
        <strain evidence="10">CBS 4856</strain>
    </source>
</reference>
<dbReference type="InterPro" id="IPR051664">
    <property type="entry name" value="MYND-type_zinc_finger"/>
</dbReference>
<dbReference type="Pfam" id="PF01753">
    <property type="entry name" value="zf-MYND"/>
    <property type="match status" value="1"/>
</dbReference>
<dbReference type="SUPFAM" id="SSF48371">
    <property type="entry name" value="ARM repeat"/>
    <property type="match status" value="1"/>
</dbReference>
<dbReference type="Gene3D" id="1.25.10.10">
    <property type="entry name" value="Leucine-rich Repeat Variant"/>
    <property type="match status" value="1"/>
</dbReference>
<gene>
    <name evidence="10" type="ORF">TRICI_003725</name>
</gene>
<dbReference type="InterPro" id="IPR002893">
    <property type="entry name" value="Znf_MYND"/>
</dbReference>
<evidence type="ECO:0000256" key="3">
    <source>
        <dbReference type="ARBA" id="ARBA00022490"/>
    </source>
</evidence>
<dbReference type="OrthoDB" id="5594178at2759"/>
<keyword evidence="6" id="KW-0862">Zinc</keyword>
<dbReference type="InterPro" id="IPR016024">
    <property type="entry name" value="ARM-type_fold"/>
</dbReference>
<dbReference type="GO" id="GO:0007163">
    <property type="term" value="P:establishment or maintenance of cell polarity"/>
    <property type="evidence" value="ECO:0007669"/>
    <property type="project" value="TreeGrafter"/>
</dbReference>
<dbReference type="SUPFAM" id="SSF144232">
    <property type="entry name" value="HIT/MYND zinc finger-like"/>
    <property type="match status" value="1"/>
</dbReference>
<comment type="caution">
    <text evidence="10">The sequence shown here is derived from an EMBL/GenBank/DDBJ whole genome shotgun (WGS) entry which is preliminary data.</text>
</comment>
<evidence type="ECO:0000256" key="8">
    <source>
        <dbReference type="SAM" id="MobiDB-lite"/>
    </source>
</evidence>
<evidence type="ECO:0000256" key="2">
    <source>
        <dbReference type="ARBA" id="ARBA00010655"/>
    </source>
</evidence>
<dbReference type="Proteomes" id="UP000761534">
    <property type="component" value="Unassembled WGS sequence"/>
</dbReference>
<feature type="compositionally biased region" description="Low complexity" evidence="8">
    <location>
        <begin position="149"/>
        <end position="166"/>
    </location>
</feature>
<evidence type="ECO:0000256" key="7">
    <source>
        <dbReference type="PROSITE-ProRule" id="PRU00134"/>
    </source>
</evidence>
<organism evidence="10 11">
    <name type="scientific">Trichomonascus ciferrii</name>
    <dbReference type="NCBI Taxonomy" id="44093"/>
    <lineage>
        <taxon>Eukaryota</taxon>
        <taxon>Fungi</taxon>
        <taxon>Dikarya</taxon>
        <taxon>Ascomycota</taxon>
        <taxon>Saccharomycotina</taxon>
        <taxon>Dipodascomycetes</taxon>
        <taxon>Dipodascales</taxon>
        <taxon>Trichomonascaceae</taxon>
        <taxon>Trichomonascus</taxon>
        <taxon>Trichomonascus ciferrii complex</taxon>
    </lineage>
</organism>
<protein>
    <recommendedName>
        <fullName evidence="9">MYND-type domain-containing protein</fullName>
    </recommendedName>
</protein>
<evidence type="ECO:0000256" key="6">
    <source>
        <dbReference type="ARBA" id="ARBA00022833"/>
    </source>
</evidence>
<keyword evidence="5 7" id="KW-0863">Zinc-finger</keyword>
<feature type="region of interest" description="Disordered" evidence="8">
    <location>
        <begin position="149"/>
        <end position="181"/>
    </location>
</feature>
<sequence>MRESNFRSVQSNRASVSITTTLYDRRALDCTSDKPLANSLNHLAYLTSSSARVRETLCVDGGLERLVAILKDCRHTGARNPSLVAWKWTLALQCLMFLGTRGSEKVRRRVVEAGCVPVIATVLDNYLEISSSSSSSSLCADLSSSSSSLSDGGESVSASSGPDAPDGSGGGGASGGGATPLYSTSTGEVIMRSVSPESVPAAAADNVVLEMSVVNNAIESTTAYDEQHAHEQHPNPRRRFMPHQQLTLEPGPYAHECVIVPREDDVLWALEILGFVSKYAHLKPSLQQSHLVPQLSLRDPRAPPLFITNDAYDDHDHNHNHNHDDDYWNYDEYDFESEHRDLDDEYLGETINIFPLVEKFTVKHFPKEMQYWAGVIMRNCCRKDESKGGIRQCANFDCGRWEEYPRQFAKCRRCKRTKYCGKDCQLKAWTYHRHWCHPSNASSSSSTSTSRSVDANTTTTSTTTTNSTATATTATSTSPRV</sequence>
<dbReference type="AlphaFoldDB" id="A0A642V356"/>
<dbReference type="VEuPathDB" id="FungiDB:TRICI_003725"/>
<name>A0A642V356_9ASCO</name>
<dbReference type="PROSITE" id="PS50865">
    <property type="entry name" value="ZF_MYND_2"/>
    <property type="match status" value="1"/>
</dbReference>
<dbReference type="Gene3D" id="6.10.140.2220">
    <property type="match status" value="1"/>
</dbReference>
<feature type="compositionally biased region" description="Low complexity" evidence="8">
    <location>
        <begin position="442"/>
        <end position="481"/>
    </location>
</feature>
<feature type="domain" description="MYND-type" evidence="9">
    <location>
        <begin position="395"/>
        <end position="436"/>
    </location>
</feature>
<evidence type="ECO:0000256" key="5">
    <source>
        <dbReference type="ARBA" id="ARBA00022771"/>
    </source>
</evidence>
<keyword evidence="11" id="KW-1185">Reference proteome</keyword>
<dbReference type="InterPro" id="IPR011989">
    <property type="entry name" value="ARM-like"/>
</dbReference>
<dbReference type="PANTHER" id="PTHR47442">
    <property type="entry name" value="MYND-TYPE ZINC FINGER PROTEIN MUB1"/>
    <property type="match status" value="1"/>
</dbReference>
<dbReference type="GO" id="GO:0005737">
    <property type="term" value="C:cytoplasm"/>
    <property type="evidence" value="ECO:0007669"/>
    <property type="project" value="UniProtKB-SubCell"/>
</dbReference>
<comment type="subcellular location">
    <subcellularLocation>
        <location evidence="1">Cytoplasm</location>
    </subcellularLocation>
</comment>